<dbReference type="KEGG" id="psl:Psta_1705"/>
<evidence type="ECO:0000313" key="2">
    <source>
        <dbReference type="Proteomes" id="UP000001887"/>
    </source>
</evidence>
<organism evidence="1 2">
    <name type="scientific">Pirellula staleyi (strain ATCC 27377 / DSM 6068 / ICPB 4128)</name>
    <name type="common">Pirella staleyi</name>
    <dbReference type="NCBI Taxonomy" id="530564"/>
    <lineage>
        <taxon>Bacteria</taxon>
        <taxon>Pseudomonadati</taxon>
        <taxon>Planctomycetota</taxon>
        <taxon>Planctomycetia</taxon>
        <taxon>Pirellulales</taxon>
        <taxon>Pirellulaceae</taxon>
        <taxon>Pirellula</taxon>
    </lineage>
</organism>
<dbReference type="OrthoDB" id="9801369at2"/>
<dbReference type="PANTHER" id="PTHR41291:SF1">
    <property type="entry name" value="DNA ALKYLATION REPAIR PROTEIN"/>
    <property type="match status" value="1"/>
</dbReference>
<dbReference type="Proteomes" id="UP000001887">
    <property type="component" value="Chromosome"/>
</dbReference>
<dbReference type="EMBL" id="CP001848">
    <property type="protein sequence ID" value="ADB16380.1"/>
    <property type="molecule type" value="Genomic_DNA"/>
</dbReference>
<dbReference type="SUPFAM" id="SSF48371">
    <property type="entry name" value="ARM repeat"/>
    <property type="match status" value="1"/>
</dbReference>
<name>D2QYS5_PIRSD</name>
<dbReference type="InterPro" id="IPR016024">
    <property type="entry name" value="ARM-type_fold"/>
</dbReference>
<dbReference type="HOGENOM" id="CLU_061369_1_0_0"/>
<reference evidence="1 2" key="1">
    <citation type="journal article" date="2009" name="Stand. Genomic Sci.">
        <title>Complete genome sequence of Pirellula staleyi type strain (ATCC 27377).</title>
        <authorList>
            <person name="Clum A."/>
            <person name="Tindall B.J."/>
            <person name="Sikorski J."/>
            <person name="Ivanova N."/>
            <person name="Mavrommatis K."/>
            <person name="Lucas S."/>
            <person name="Glavina del Rio T."/>
            <person name="Nolan M."/>
            <person name="Chen F."/>
            <person name="Tice H."/>
            <person name="Pitluck S."/>
            <person name="Cheng J.F."/>
            <person name="Chertkov O."/>
            <person name="Brettin T."/>
            <person name="Han C."/>
            <person name="Detter J.C."/>
            <person name="Kuske C."/>
            <person name="Bruce D."/>
            <person name="Goodwin L."/>
            <person name="Ovchinikova G."/>
            <person name="Pati A."/>
            <person name="Mikhailova N."/>
            <person name="Chen A."/>
            <person name="Palaniappan K."/>
            <person name="Land M."/>
            <person name="Hauser L."/>
            <person name="Chang Y.J."/>
            <person name="Jeffries C.D."/>
            <person name="Chain P."/>
            <person name="Rohde M."/>
            <person name="Goker M."/>
            <person name="Bristow J."/>
            <person name="Eisen J.A."/>
            <person name="Markowitz V."/>
            <person name="Hugenholtz P."/>
            <person name="Kyrpides N.C."/>
            <person name="Klenk H.P."/>
            <person name="Lapidus A."/>
        </authorList>
    </citation>
    <scope>NUCLEOTIDE SEQUENCE [LARGE SCALE GENOMIC DNA]</scope>
    <source>
        <strain evidence="2">ATCC 27377 / DSM 6068 / ICPB 4128</strain>
    </source>
</reference>
<dbReference type="PANTHER" id="PTHR41291">
    <property type="entry name" value="DNA ALKYLATION REPAIR PROTEIN"/>
    <property type="match status" value="1"/>
</dbReference>
<evidence type="ECO:0000313" key="1">
    <source>
        <dbReference type="EMBL" id="ADB16380.1"/>
    </source>
</evidence>
<dbReference type="Gene3D" id="1.25.10.90">
    <property type="match status" value="1"/>
</dbReference>
<evidence type="ECO:0008006" key="3">
    <source>
        <dbReference type="Google" id="ProtNLM"/>
    </source>
</evidence>
<keyword evidence="2" id="KW-1185">Reference proteome</keyword>
<protein>
    <recommendedName>
        <fullName evidence="3">DNA alkylation repair enzyme</fullName>
    </recommendedName>
</protein>
<accession>D2QYS5</accession>
<dbReference type="eggNOG" id="COG4912">
    <property type="taxonomic scope" value="Bacteria"/>
</dbReference>
<proteinExistence type="predicted"/>
<dbReference type="InterPro" id="IPR014825">
    <property type="entry name" value="DNA_alkylation"/>
</dbReference>
<gene>
    <name evidence="1" type="ordered locus">Psta_1705</name>
</gene>
<dbReference type="AlphaFoldDB" id="D2QYS5"/>
<dbReference type="Pfam" id="PF08713">
    <property type="entry name" value="DNA_alkylation"/>
    <property type="match status" value="1"/>
</dbReference>
<dbReference type="CDD" id="cd06561">
    <property type="entry name" value="AlkD_like"/>
    <property type="match status" value="1"/>
</dbReference>
<sequence length="243" mass="27371">MAQKRATQSAPTRQSAAEVLARLERMGSEKIRLGMARFAIPSDNAFGISVGDLRKFAKSIGRDHELAQQLWQTPNYEAHMIAIFIDDPQLVTAQQMNRWCGEFDSWAICDTACFHLFSKTAHAWKMIPQWAKRKPEFERRAAFAQLASMCVHDKAATDEPFAQSLALIVKHASDSRNFVKKAVNWALRCIGKRNSRLLALATATAESLASSDDPTARWIGKDALREFQKPNIIARIKKRTKKA</sequence>